<reference evidence="2 3" key="1">
    <citation type="journal article" date="2018" name="Nat. Ecol. Evol.">
        <title>Genomic signatures of mitonuclear coevolution across populations of Tigriopus californicus.</title>
        <authorList>
            <person name="Barreto F.S."/>
            <person name="Watson E.T."/>
            <person name="Lima T.G."/>
            <person name="Willett C.S."/>
            <person name="Edmands S."/>
            <person name="Li W."/>
            <person name="Burton R.S."/>
        </authorList>
    </citation>
    <scope>NUCLEOTIDE SEQUENCE [LARGE SCALE GENOMIC DNA]</scope>
    <source>
        <strain evidence="2 3">San Diego</strain>
    </source>
</reference>
<keyword evidence="3" id="KW-1185">Reference proteome</keyword>
<feature type="non-terminal residue" evidence="2">
    <location>
        <position position="98"/>
    </location>
</feature>
<protein>
    <submittedName>
        <fullName evidence="2">Uncharacterized protein</fullName>
    </submittedName>
</protein>
<comment type="caution">
    <text evidence="2">The sequence shown here is derived from an EMBL/GenBank/DDBJ whole genome shotgun (WGS) entry which is preliminary data.</text>
</comment>
<dbReference type="EMBL" id="VCGU01000459">
    <property type="protein sequence ID" value="TRY61180.1"/>
    <property type="molecule type" value="Genomic_DNA"/>
</dbReference>
<dbReference type="Proteomes" id="UP000318571">
    <property type="component" value="Chromosome 8"/>
</dbReference>
<evidence type="ECO:0000256" key="1">
    <source>
        <dbReference type="SAM" id="MobiDB-lite"/>
    </source>
</evidence>
<name>A0A553N703_TIGCA</name>
<evidence type="ECO:0000313" key="3">
    <source>
        <dbReference type="Proteomes" id="UP000318571"/>
    </source>
</evidence>
<organism evidence="2 3">
    <name type="scientific">Tigriopus californicus</name>
    <name type="common">Marine copepod</name>
    <dbReference type="NCBI Taxonomy" id="6832"/>
    <lineage>
        <taxon>Eukaryota</taxon>
        <taxon>Metazoa</taxon>
        <taxon>Ecdysozoa</taxon>
        <taxon>Arthropoda</taxon>
        <taxon>Crustacea</taxon>
        <taxon>Multicrustacea</taxon>
        <taxon>Hexanauplia</taxon>
        <taxon>Copepoda</taxon>
        <taxon>Harpacticoida</taxon>
        <taxon>Harpacticidae</taxon>
        <taxon>Tigriopus</taxon>
    </lineage>
</organism>
<feature type="region of interest" description="Disordered" evidence="1">
    <location>
        <begin position="1"/>
        <end position="77"/>
    </location>
</feature>
<feature type="compositionally biased region" description="Polar residues" evidence="1">
    <location>
        <begin position="10"/>
        <end position="26"/>
    </location>
</feature>
<evidence type="ECO:0000313" key="2">
    <source>
        <dbReference type="EMBL" id="TRY61180.1"/>
    </source>
</evidence>
<gene>
    <name evidence="2" type="ORF">TCAL_09161</name>
</gene>
<dbReference type="AlphaFoldDB" id="A0A553N703"/>
<accession>A0A553N703</accession>
<proteinExistence type="predicted"/>
<feature type="compositionally biased region" description="Polar residues" evidence="1">
    <location>
        <begin position="54"/>
        <end position="70"/>
    </location>
</feature>
<sequence>MSSKRKDSNPSKTPSSLVTTRMSNKASNEKDDSGSNDPDGMDNAKIEVDGSENGGSNPSQNGSWTTNGSMLASEALKNGTSQLSALLTQGQNGHGGHG</sequence>